<dbReference type="InterPro" id="IPR003961">
    <property type="entry name" value="FN3_dom"/>
</dbReference>
<dbReference type="PANTHER" id="PTHR46957">
    <property type="entry name" value="CYTOKINE RECEPTOR"/>
    <property type="match status" value="1"/>
</dbReference>
<feature type="domain" description="Fibronectin type-III" evidence="16">
    <location>
        <begin position="1"/>
        <end position="52"/>
    </location>
</feature>
<dbReference type="InterPro" id="IPR036116">
    <property type="entry name" value="FN3_sf"/>
</dbReference>
<evidence type="ECO:0000256" key="12">
    <source>
        <dbReference type="ARBA" id="ARBA00051722"/>
    </source>
</evidence>
<evidence type="ECO:0000256" key="5">
    <source>
        <dbReference type="ARBA" id="ARBA00022737"/>
    </source>
</evidence>
<dbReference type="PROSITE" id="PS00383">
    <property type="entry name" value="TYR_PHOSPHATASE_1"/>
    <property type="match status" value="1"/>
</dbReference>
<sequence>MIDNPSTTSFTLAELSPGVLYSISLVAVSAEPNPTESAEAAGGTLTVRTNPNAPEDFAVTSFTTTTIELSWDAPDSGSSATFDKYRVTYSSEHGNQTQDTTSTSFSLTGLSPGVLYNISLKSVSHDPSLTVSAEAAGGPLTVRTMPNPPKSFTGVTVNTTTIRLTWAVPDSANNATFDKYRITYTPSGGTEQTKEVTDPAATSANLEELFPGVQYTISLVAVSAEPNLTVSQEAEGGPLTVRTNPNAPKTFAMTSKDETTISLSWAAPDSDNNATFAKYRITYTNSTDSYVEEVDKSTTSTTLTRLSPGVQYTISLVSVSAEPSLTVSQEAEGGPLTVRTKADKPTDLRESFVNTTAINVTWAKPDLGQFDGYVVSYGSSPSDMKNITIDDENVNVTTLSDLIPGELYDISVLAYSANVESESDYTQVRTIPESPVGFNCTMVEREHRIDLIWTRPVGVLNNYDVTPGQNGEGNIETAETSAEVNGLDPNTQYTFTVVTVSGNRRSAEVTARCKTDTGLPGLTNTSAKPPDPLEGTLGTSSFTVLLDTSLFDDSSGPLQVYNVLIQEYNKEQQQMQSGDDIVIEHGGKLLSWYSVRKSDDRDTRYKFYKAAEFIPGTSNRRRRNIEEIPIGDNSTCENEADVYCNGRLKPNTQYKYVLQGCTKSCANNPCNSDDLYYCRETQPSEIIKTAEEPSPIGLIIGVVVGVLAAIALIAGGIFWYRRKNKKSRDSSNGPVGRENRSFVMEEYSNNQPKVPRVLNKPIKLTDFVKYHTDMSRDSEYQYSEEYEKLKHVGTEQSRNAASLPENVGKNRYTNILPYDNTRTKLAAIDDVEGSDYINACYMPGYSSKREFIASQGPLPGTKDDFWRMVWEQNTSIIVMVTQCVEKGRVKCDHYWPYDNEPVYYGDIIVHMVNESVLPEWTVRDFTLQHGNETRTVRHLNFTVWPDHGVPDTTISLLKFVRTVRGLIPQDNKNPVIVHCSAGVGRTGTFIALDRLLQDIEDGHDKVDIFGIVSEMRKHRVFMVQTEAQYIFIHQAVSDVLQGKDKEPEGAAAMDEPLYENVNMGRQPPENEAIYVLNQQGTSTI</sequence>
<dbReference type="PROSITE" id="PS50056">
    <property type="entry name" value="TYR_PHOSPHATASE_2"/>
    <property type="match status" value="1"/>
</dbReference>
<comment type="catalytic activity">
    <reaction evidence="12">
        <text>O-phospho-L-tyrosyl-[protein] + H2O = L-tyrosyl-[protein] + phosphate</text>
        <dbReference type="Rhea" id="RHEA:10684"/>
        <dbReference type="Rhea" id="RHEA-COMP:10136"/>
        <dbReference type="Rhea" id="RHEA-COMP:20101"/>
        <dbReference type="ChEBI" id="CHEBI:15377"/>
        <dbReference type="ChEBI" id="CHEBI:43474"/>
        <dbReference type="ChEBI" id="CHEBI:46858"/>
        <dbReference type="ChEBI" id="CHEBI:61978"/>
        <dbReference type="EC" id="3.1.3.48"/>
    </reaction>
</comment>
<keyword evidence="5" id="KW-0677">Repeat</keyword>
<evidence type="ECO:0000256" key="7">
    <source>
        <dbReference type="ARBA" id="ARBA00022912"/>
    </source>
</evidence>
<evidence type="ECO:0000256" key="4">
    <source>
        <dbReference type="ARBA" id="ARBA00022729"/>
    </source>
</evidence>
<evidence type="ECO:0000313" key="18">
    <source>
        <dbReference type="RefSeq" id="XP_019637967.1"/>
    </source>
</evidence>
<dbReference type="AlphaFoldDB" id="A0A6P5A407"/>
<keyword evidence="10" id="KW-0325">Glycoprotein</keyword>
<dbReference type="PROSITE" id="PS50055">
    <property type="entry name" value="TYR_PHOSPHATASE_PTP"/>
    <property type="match status" value="1"/>
</dbReference>
<dbReference type="InterPro" id="IPR000242">
    <property type="entry name" value="PTP_cat"/>
</dbReference>
<keyword evidence="3 13" id="KW-0812">Transmembrane</keyword>
<dbReference type="InterPro" id="IPR041201">
    <property type="entry name" value="PTPRJ_TM"/>
</dbReference>
<keyword evidence="8 13" id="KW-1133">Transmembrane helix</keyword>
<dbReference type="SMART" id="SM00060">
    <property type="entry name" value="FN3"/>
    <property type="match status" value="5"/>
</dbReference>
<dbReference type="RefSeq" id="XP_019637967.1">
    <property type="nucleotide sequence ID" value="XM_019782408.1"/>
</dbReference>
<evidence type="ECO:0000256" key="2">
    <source>
        <dbReference type="ARBA" id="ARBA00013064"/>
    </source>
</evidence>
<evidence type="ECO:0000256" key="8">
    <source>
        <dbReference type="ARBA" id="ARBA00022989"/>
    </source>
</evidence>
<dbReference type="FunFam" id="3.90.190.10:FF:000009">
    <property type="entry name" value="Receptor-type tyrosine-protein phosphatase beta"/>
    <property type="match status" value="1"/>
</dbReference>
<feature type="domain" description="Fibronectin type-III" evidence="16">
    <location>
        <begin position="344"/>
        <end position="434"/>
    </location>
</feature>
<dbReference type="InterPro" id="IPR003595">
    <property type="entry name" value="Tyr_Pase_cat"/>
</dbReference>
<evidence type="ECO:0000259" key="16">
    <source>
        <dbReference type="PROSITE" id="PS50853"/>
    </source>
</evidence>
<dbReference type="SUPFAM" id="SSF52799">
    <property type="entry name" value="(Phosphotyrosine protein) phosphatases II"/>
    <property type="match status" value="1"/>
</dbReference>
<dbReference type="GO" id="GO:0032502">
    <property type="term" value="P:developmental process"/>
    <property type="evidence" value="ECO:0007669"/>
    <property type="project" value="UniProtKB-ARBA"/>
</dbReference>
<gene>
    <name evidence="18" type="primary">LOC109480258</name>
</gene>
<accession>A0A6P5A407</accession>
<keyword evidence="7" id="KW-0904">Protein phosphatase</keyword>
<dbReference type="OrthoDB" id="8609993at2759"/>
<dbReference type="CDD" id="cd14548">
    <property type="entry name" value="R3-PTPc"/>
    <property type="match status" value="1"/>
</dbReference>
<comment type="similarity">
    <text evidence="11">Belongs to the protein-tyrosine phosphatase family. Receptor class 3 subfamily.</text>
</comment>
<dbReference type="InterPro" id="IPR000387">
    <property type="entry name" value="Tyr_Pase_dom"/>
</dbReference>
<dbReference type="GeneID" id="109480258"/>
<name>A0A6P5A407_BRABE</name>
<reference evidence="18" key="1">
    <citation type="submission" date="2025-08" db="UniProtKB">
        <authorList>
            <consortium name="RefSeq"/>
        </authorList>
    </citation>
    <scope>IDENTIFICATION</scope>
    <source>
        <tissue evidence="18">Gonad</tissue>
    </source>
</reference>
<dbReference type="Proteomes" id="UP000515135">
    <property type="component" value="Unplaced"/>
</dbReference>
<evidence type="ECO:0000256" key="3">
    <source>
        <dbReference type="ARBA" id="ARBA00022692"/>
    </source>
</evidence>
<feature type="domain" description="Fibronectin type-III" evidence="16">
    <location>
        <begin position="148"/>
        <end position="246"/>
    </location>
</feature>
<dbReference type="CDD" id="cd12087">
    <property type="entry name" value="TM_EGFR-like"/>
    <property type="match status" value="1"/>
</dbReference>
<dbReference type="SMART" id="SM00404">
    <property type="entry name" value="PTPc_motif"/>
    <property type="match status" value="1"/>
</dbReference>
<keyword evidence="6" id="KW-0378">Hydrolase</keyword>
<evidence type="ECO:0000259" key="15">
    <source>
        <dbReference type="PROSITE" id="PS50056"/>
    </source>
</evidence>
<comment type="subcellular location">
    <subcellularLocation>
        <location evidence="1">Membrane</location>
        <topology evidence="1">Single-pass type I membrane protein</topology>
    </subcellularLocation>
</comment>
<dbReference type="GO" id="GO:0016020">
    <property type="term" value="C:membrane"/>
    <property type="evidence" value="ECO:0007669"/>
    <property type="project" value="UniProtKB-SubCell"/>
</dbReference>
<keyword evidence="17" id="KW-1185">Reference proteome</keyword>
<feature type="domain" description="Fibronectin type-III" evidence="16">
    <location>
        <begin position="53"/>
        <end position="147"/>
    </location>
</feature>
<dbReference type="Gene3D" id="3.90.190.10">
    <property type="entry name" value="Protein tyrosine phosphatase superfamily"/>
    <property type="match status" value="1"/>
</dbReference>
<dbReference type="InterPro" id="IPR016130">
    <property type="entry name" value="Tyr_Pase_AS"/>
</dbReference>
<dbReference type="InterPro" id="IPR029021">
    <property type="entry name" value="Prot-tyrosine_phosphatase-like"/>
</dbReference>
<dbReference type="Gene3D" id="2.60.40.10">
    <property type="entry name" value="Immunoglobulins"/>
    <property type="match status" value="5"/>
</dbReference>
<evidence type="ECO:0000256" key="10">
    <source>
        <dbReference type="ARBA" id="ARBA00023180"/>
    </source>
</evidence>
<dbReference type="SUPFAM" id="SSF49265">
    <property type="entry name" value="Fibronectin type III"/>
    <property type="match status" value="3"/>
</dbReference>
<dbReference type="InterPro" id="IPR013783">
    <property type="entry name" value="Ig-like_fold"/>
</dbReference>
<keyword evidence="9 13" id="KW-0472">Membrane</keyword>
<feature type="domain" description="Tyrosine specific protein phosphatases" evidence="15">
    <location>
        <begin position="957"/>
        <end position="1030"/>
    </location>
</feature>
<dbReference type="CDD" id="cd00063">
    <property type="entry name" value="FN3"/>
    <property type="match status" value="5"/>
</dbReference>
<feature type="domain" description="Tyrosine-protein phosphatase" evidence="14">
    <location>
        <begin position="782"/>
        <end position="1039"/>
    </location>
</feature>
<evidence type="ECO:0000256" key="9">
    <source>
        <dbReference type="ARBA" id="ARBA00023136"/>
    </source>
</evidence>
<dbReference type="PRINTS" id="PR00700">
    <property type="entry name" value="PRTYPHPHTASE"/>
</dbReference>
<evidence type="ECO:0000313" key="17">
    <source>
        <dbReference type="Proteomes" id="UP000515135"/>
    </source>
</evidence>
<dbReference type="Pfam" id="PF00102">
    <property type="entry name" value="Y_phosphatase"/>
    <property type="match status" value="1"/>
</dbReference>
<dbReference type="PROSITE" id="PS50853">
    <property type="entry name" value="FN3"/>
    <property type="match status" value="5"/>
</dbReference>
<organism evidence="17 18">
    <name type="scientific">Branchiostoma belcheri</name>
    <name type="common">Amphioxus</name>
    <dbReference type="NCBI Taxonomy" id="7741"/>
    <lineage>
        <taxon>Eukaryota</taxon>
        <taxon>Metazoa</taxon>
        <taxon>Chordata</taxon>
        <taxon>Cephalochordata</taxon>
        <taxon>Leptocardii</taxon>
        <taxon>Amphioxiformes</taxon>
        <taxon>Branchiostomatidae</taxon>
        <taxon>Branchiostoma</taxon>
    </lineage>
</organism>
<evidence type="ECO:0000259" key="14">
    <source>
        <dbReference type="PROSITE" id="PS50055"/>
    </source>
</evidence>
<evidence type="ECO:0000256" key="6">
    <source>
        <dbReference type="ARBA" id="ARBA00022801"/>
    </source>
</evidence>
<protein>
    <recommendedName>
        <fullName evidence="2">protein-tyrosine-phosphatase</fullName>
        <ecNumber evidence="2">3.1.3.48</ecNumber>
    </recommendedName>
</protein>
<evidence type="ECO:0000256" key="13">
    <source>
        <dbReference type="SAM" id="Phobius"/>
    </source>
</evidence>
<evidence type="ECO:0000256" key="1">
    <source>
        <dbReference type="ARBA" id="ARBA00004479"/>
    </source>
</evidence>
<feature type="transmembrane region" description="Helical" evidence="13">
    <location>
        <begin position="696"/>
        <end position="720"/>
    </location>
</feature>
<dbReference type="PANTHER" id="PTHR46957:SF3">
    <property type="entry name" value="CYTOKINE RECEPTOR"/>
    <property type="match status" value="1"/>
</dbReference>
<keyword evidence="4" id="KW-0732">Signal</keyword>
<proteinExistence type="inferred from homology"/>
<dbReference type="Pfam" id="PF00041">
    <property type="entry name" value="fn3"/>
    <property type="match status" value="5"/>
</dbReference>
<evidence type="ECO:0000256" key="11">
    <source>
        <dbReference type="ARBA" id="ARBA00025789"/>
    </source>
</evidence>
<dbReference type="InterPro" id="IPR050713">
    <property type="entry name" value="RTP_Phos/Ushers"/>
</dbReference>
<dbReference type="GO" id="GO:0043235">
    <property type="term" value="C:receptor complex"/>
    <property type="evidence" value="ECO:0007669"/>
    <property type="project" value="TreeGrafter"/>
</dbReference>
<dbReference type="KEGG" id="bbel:109480258"/>
<dbReference type="Pfam" id="PF18861">
    <property type="entry name" value="PTP_tm"/>
    <property type="match status" value="1"/>
</dbReference>
<feature type="domain" description="Fibronectin type-III" evidence="16">
    <location>
        <begin position="247"/>
        <end position="343"/>
    </location>
</feature>
<dbReference type="GO" id="GO:0004725">
    <property type="term" value="F:protein tyrosine phosphatase activity"/>
    <property type="evidence" value="ECO:0007669"/>
    <property type="project" value="UniProtKB-EC"/>
</dbReference>
<dbReference type="SMART" id="SM00194">
    <property type="entry name" value="PTPc"/>
    <property type="match status" value="1"/>
</dbReference>
<dbReference type="EC" id="3.1.3.48" evidence="2"/>